<evidence type="ECO:0000313" key="4">
    <source>
        <dbReference type="Proteomes" id="UP001152759"/>
    </source>
</evidence>
<feature type="compositionally biased region" description="Basic and acidic residues" evidence="1">
    <location>
        <begin position="220"/>
        <end position="242"/>
    </location>
</feature>
<feature type="region of interest" description="Disordered" evidence="1">
    <location>
        <begin position="160"/>
        <end position="194"/>
    </location>
</feature>
<accession>A0A9P0CFP5</accession>
<dbReference type="EMBL" id="OU963867">
    <property type="protein sequence ID" value="CAH0774605.1"/>
    <property type="molecule type" value="Genomic_DNA"/>
</dbReference>
<feature type="region of interest" description="Disordered" evidence="1">
    <location>
        <begin position="209"/>
        <end position="482"/>
    </location>
</feature>
<name>A0A9P0CFP5_BEMTA</name>
<feature type="compositionally biased region" description="Low complexity" evidence="1">
    <location>
        <begin position="265"/>
        <end position="279"/>
    </location>
</feature>
<feature type="region of interest" description="Disordered" evidence="1">
    <location>
        <begin position="631"/>
        <end position="652"/>
    </location>
</feature>
<evidence type="ECO:0000256" key="1">
    <source>
        <dbReference type="SAM" id="MobiDB-lite"/>
    </source>
</evidence>
<organism evidence="3 4">
    <name type="scientific">Bemisia tabaci</name>
    <name type="common">Sweetpotato whitefly</name>
    <name type="synonym">Aleurodes tabaci</name>
    <dbReference type="NCBI Taxonomy" id="7038"/>
    <lineage>
        <taxon>Eukaryota</taxon>
        <taxon>Metazoa</taxon>
        <taxon>Ecdysozoa</taxon>
        <taxon>Arthropoda</taxon>
        <taxon>Hexapoda</taxon>
        <taxon>Insecta</taxon>
        <taxon>Pterygota</taxon>
        <taxon>Neoptera</taxon>
        <taxon>Paraneoptera</taxon>
        <taxon>Hemiptera</taxon>
        <taxon>Sternorrhyncha</taxon>
        <taxon>Aleyrodoidea</taxon>
        <taxon>Aleyrodidae</taxon>
        <taxon>Aleyrodinae</taxon>
        <taxon>Bemisia</taxon>
    </lineage>
</organism>
<feature type="compositionally biased region" description="Basic and acidic residues" evidence="1">
    <location>
        <begin position="320"/>
        <end position="338"/>
    </location>
</feature>
<feature type="compositionally biased region" description="Low complexity" evidence="1">
    <location>
        <begin position="633"/>
        <end position="644"/>
    </location>
</feature>
<protein>
    <submittedName>
        <fullName evidence="3">Uncharacterized protein</fullName>
    </submittedName>
</protein>
<reference evidence="3" key="1">
    <citation type="submission" date="2021-12" db="EMBL/GenBank/DDBJ databases">
        <authorList>
            <person name="King R."/>
        </authorList>
    </citation>
    <scope>NUCLEOTIDE SEQUENCE</scope>
</reference>
<keyword evidence="2" id="KW-0732">Signal</keyword>
<feature type="signal peptide" evidence="2">
    <location>
        <begin position="1"/>
        <end position="23"/>
    </location>
</feature>
<feature type="compositionally biased region" description="Low complexity" evidence="1">
    <location>
        <begin position="449"/>
        <end position="463"/>
    </location>
</feature>
<feature type="compositionally biased region" description="Polar residues" evidence="1">
    <location>
        <begin position="339"/>
        <end position="356"/>
    </location>
</feature>
<dbReference type="Proteomes" id="UP001152759">
    <property type="component" value="Chromosome 6"/>
</dbReference>
<evidence type="ECO:0000256" key="2">
    <source>
        <dbReference type="SAM" id="SignalP"/>
    </source>
</evidence>
<feature type="compositionally biased region" description="Polar residues" evidence="1">
    <location>
        <begin position="175"/>
        <end position="194"/>
    </location>
</feature>
<feature type="chain" id="PRO_5040314814" evidence="2">
    <location>
        <begin position="24"/>
        <end position="662"/>
    </location>
</feature>
<feature type="compositionally biased region" description="Basic and acidic residues" evidence="1">
    <location>
        <begin position="409"/>
        <end position="419"/>
    </location>
</feature>
<proteinExistence type="predicted"/>
<dbReference type="AlphaFoldDB" id="A0A9P0CFP5"/>
<keyword evidence="4" id="KW-1185">Reference proteome</keyword>
<sequence length="662" mass="71904">MRLRRAAGCSVVQFFVLALLVEGSNTARKKSDSRAKNYEVNRYPSRSVTTTVDYAKYLDEKYTAPPLLTVERLAKRGLLDAYNDPDLKALEKRTEESYRQKNNLNADEEIDVYDAEFLETLQKQVKLSKGESKTTSDESENRLATRGLLLRIVFGGSPWGTNSASKNEPKGVDASQGQADPSSKNEPGKTQSPWSCRSLFSKIWSFYSRPKPAETTKPPEITKRDLDGSRWFSDKFSGRETDATSNQQEQKLATRGILDGLWGSPAPKAAEKPAATPAADDGHGQDPPADGDVDPGQGDYYYDDPTADQTGLPAFQEPEQTGKPEQKPEQTGKPEQKPEQTVAQDTTPPASQNWWQRASRWALPSPQSEKPQEKAPEQQQGKPPAPDKATKPEDNTGGGWLNWGAPKPKAPEQKAEPKDYAAGAGQSGWLWGSPASPETSSRAPPVPASKSGSSGGLLSWLNGGEDEKPKNSPPKQHGPLRSLVKTVEHTIMPFKGVRRALKSIPGVRPTRKTMKSTLDAVDSVVDTEYVRHIRTAAAESRKRVGAKAVGLADAVWELGTGTTDTTLNMVDTLRKESARTLDSVTVAFPPTRSAVDYVKTKMADGVGFLQEENDRIRKQGKGVLSRISGGAVGTAQTEAPTPAAGGAGGIGERDVEIHRMEC</sequence>
<gene>
    <name evidence="3" type="ORF">BEMITA_LOCUS10938</name>
</gene>
<evidence type="ECO:0000313" key="3">
    <source>
        <dbReference type="EMBL" id="CAH0774605.1"/>
    </source>
</evidence>